<keyword evidence="2" id="KW-0489">Methyltransferase</keyword>
<dbReference type="GO" id="GO:0008173">
    <property type="term" value="F:RNA methyltransferase activity"/>
    <property type="evidence" value="ECO:0007669"/>
    <property type="project" value="InterPro"/>
</dbReference>
<dbReference type="GO" id="GO:0002130">
    <property type="term" value="P:wobble position ribose methylation"/>
    <property type="evidence" value="ECO:0007669"/>
    <property type="project" value="TreeGrafter"/>
</dbReference>
<protein>
    <recommendedName>
        <fullName evidence="6">tRNA/rRNA methyltransferase SpoU type domain-containing protein</fullName>
    </recommendedName>
</protein>
<dbReference type="SUPFAM" id="SSF75217">
    <property type="entry name" value="alpha/beta knot"/>
    <property type="match status" value="1"/>
</dbReference>
<dbReference type="PANTHER" id="PTHR42971:SF1">
    <property type="entry name" value="TRNA (CYTIDINE(34)-2'-O)-METHYLTRANSFERASE"/>
    <property type="match status" value="1"/>
</dbReference>
<dbReference type="GO" id="GO:0003723">
    <property type="term" value="F:RNA binding"/>
    <property type="evidence" value="ECO:0007669"/>
    <property type="project" value="InterPro"/>
</dbReference>
<feature type="domain" description="tRNA/rRNA methyltransferase SpoU type" evidence="6">
    <location>
        <begin position="2"/>
        <end position="142"/>
    </location>
</feature>
<dbReference type="FunFam" id="3.40.1280.10:FF:000002">
    <property type="entry name" value="Peptidylprolyl isomerase"/>
    <property type="match status" value="1"/>
</dbReference>
<keyword evidence="1" id="KW-0963">Cytoplasm</keyword>
<keyword evidence="5" id="KW-0819">tRNA processing</keyword>
<accession>A0A382KSN1</accession>
<evidence type="ECO:0000256" key="2">
    <source>
        <dbReference type="ARBA" id="ARBA00022603"/>
    </source>
</evidence>
<dbReference type="EMBL" id="UINC01081712">
    <property type="protein sequence ID" value="SVC25837.1"/>
    <property type="molecule type" value="Genomic_DNA"/>
</dbReference>
<dbReference type="AlphaFoldDB" id="A0A382KSN1"/>
<reference evidence="7" key="1">
    <citation type="submission" date="2018-05" db="EMBL/GenBank/DDBJ databases">
        <authorList>
            <person name="Lanie J.A."/>
            <person name="Ng W.-L."/>
            <person name="Kazmierczak K.M."/>
            <person name="Andrzejewski T.M."/>
            <person name="Davidsen T.M."/>
            <person name="Wayne K.J."/>
            <person name="Tettelin H."/>
            <person name="Glass J.I."/>
            <person name="Rusch D."/>
            <person name="Podicherti R."/>
            <person name="Tsui H.-C.T."/>
            <person name="Winkler M.E."/>
        </authorList>
    </citation>
    <scope>NUCLEOTIDE SEQUENCE</scope>
</reference>
<evidence type="ECO:0000256" key="5">
    <source>
        <dbReference type="ARBA" id="ARBA00022694"/>
    </source>
</evidence>
<proteinExistence type="inferred from homology"/>
<keyword evidence="4" id="KW-0949">S-adenosyl-L-methionine</keyword>
<dbReference type="GO" id="GO:0042802">
    <property type="term" value="F:identical protein binding"/>
    <property type="evidence" value="ECO:0007669"/>
    <property type="project" value="UniProtKB-ARBA"/>
</dbReference>
<sequence>MLNIVLHQPEIPPNTGNIIRLCANTGVDLHLIHPLGFEMTKKSLRRAALDYKEFTQVTDHNNLGELKQHFPNKKYYAVSTKGSTPLYKTRFKRGDILLFGNETKGLPSEALTSEDCLDVIRIPMAQSSRSINLSNAVAIVLFEALRQLNYRGLL</sequence>
<gene>
    <name evidence="7" type="ORF">METZ01_LOCUS278691</name>
</gene>
<dbReference type="HAMAP" id="MF_01885">
    <property type="entry name" value="tRNA_methyltr_TrmL"/>
    <property type="match status" value="1"/>
</dbReference>
<dbReference type="PANTHER" id="PTHR42971">
    <property type="entry name" value="TRNA (CYTIDINE(34)-2'-O)-METHYLTRANSFERASE"/>
    <property type="match status" value="1"/>
</dbReference>
<name>A0A382KSN1_9ZZZZ</name>
<evidence type="ECO:0000256" key="1">
    <source>
        <dbReference type="ARBA" id="ARBA00022490"/>
    </source>
</evidence>
<dbReference type="Pfam" id="PF00588">
    <property type="entry name" value="SpoU_methylase"/>
    <property type="match status" value="1"/>
</dbReference>
<dbReference type="InterPro" id="IPR029028">
    <property type="entry name" value="Alpha/beta_knot_MTases"/>
</dbReference>
<evidence type="ECO:0000256" key="3">
    <source>
        <dbReference type="ARBA" id="ARBA00022679"/>
    </source>
</evidence>
<keyword evidence="3" id="KW-0808">Transferase</keyword>
<dbReference type="InterPro" id="IPR016914">
    <property type="entry name" value="TrmL"/>
</dbReference>
<evidence type="ECO:0000259" key="6">
    <source>
        <dbReference type="Pfam" id="PF00588"/>
    </source>
</evidence>
<organism evidence="7">
    <name type="scientific">marine metagenome</name>
    <dbReference type="NCBI Taxonomy" id="408172"/>
    <lineage>
        <taxon>unclassified sequences</taxon>
        <taxon>metagenomes</taxon>
        <taxon>ecological metagenomes</taxon>
    </lineage>
</organism>
<evidence type="ECO:0000256" key="4">
    <source>
        <dbReference type="ARBA" id="ARBA00022691"/>
    </source>
</evidence>
<dbReference type="CDD" id="cd18094">
    <property type="entry name" value="SpoU-like_TrmL"/>
    <property type="match status" value="1"/>
</dbReference>
<dbReference type="InterPro" id="IPR029026">
    <property type="entry name" value="tRNA_m1G_MTases_N"/>
</dbReference>
<dbReference type="PIRSF" id="PIRSF029256">
    <property type="entry name" value="SpoU_TrmH_prd"/>
    <property type="match status" value="1"/>
</dbReference>
<dbReference type="Gene3D" id="3.40.1280.10">
    <property type="match status" value="1"/>
</dbReference>
<dbReference type="InterPro" id="IPR001537">
    <property type="entry name" value="SpoU_MeTrfase"/>
</dbReference>
<evidence type="ECO:0000313" key="7">
    <source>
        <dbReference type="EMBL" id="SVC25837.1"/>
    </source>
</evidence>